<accession>A0A1R0Z9H6</accession>
<dbReference type="EMBL" id="MPTW01000023">
    <property type="protein sequence ID" value="OME64907.1"/>
    <property type="molecule type" value="Genomic_DNA"/>
</dbReference>
<reference evidence="5 7" key="1">
    <citation type="submission" date="2016-11" db="EMBL/GenBank/DDBJ databases">
        <title>Paenibacillus species isolates.</title>
        <authorList>
            <person name="Beno S.M."/>
        </authorList>
    </citation>
    <scope>NUCLEOTIDE SEQUENCE [LARGE SCALE GENOMIC DNA]</scope>
    <source>
        <strain evidence="5 7">FSL H7-0443</strain>
        <strain evidence="4 6">FSL R5-0923</strain>
    </source>
</reference>
<protein>
    <submittedName>
        <fullName evidence="5">MerR family transcriptional regulator</fullName>
    </submittedName>
</protein>
<dbReference type="SMART" id="SM00422">
    <property type="entry name" value="HTH_MERR"/>
    <property type="match status" value="1"/>
</dbReference>
<proteinExistence type="predicted"/>
<dbReference type="AlphaFoldDB" id="A0A1R0Z9H6"/>
<dbReference type="OrthoDB" id="1894615at2"/>
<dbReference type="PROSITE" id="PS50937">
    <property type="entry name" value="HTH_MERR_2"/>
    <property type="match status" value="1"/>
</dbReference>
<gene>
    <name evidence="4" type="ORF">BSK51_18825</name>
    <name evidence="5" type="ORF">BSK65_26590</name>
</gene>
<dbReference type="GO" id="GO:0003700">
    <property type="term" value="F:DNA-binding transcription factor activity"/>
    <property type="evidence" value="ECO:0007669"/>
    <property type="project" value="InterPro"/>
</dbReference>
<dbReference type="CDD" id="cd01106">
    <property type="entry name" value="HTH_TipAL-Mta"/>
    <property type="match status" value="1"/>
</dbReference>
<dbReference type="InterPro" id="IPR047057">
    <property type="entry name" value="MerR_fam"/>
</dbReference>
<comment type="caution">
    <text evidence="5">The sequence shown here is derived from an EMBL/GenBank/DDBJ whole genome shotgun (WGS) entry which is preliminary data.</text>
</comment>
<evidence type="ECO:0000259" key="3">
    <source>
        <dbReference type="PROSITE" id="PS50937"/>
    </source>
</evidence>
<evidence type="ECO:0000313" key="7">
    <source>
        <dbReference type="Proteomes" id="UP000187425"/>
    </source>
</evidence>
<feature type="coiled-coil region" evidence="2">
    <location>
        <begin position="92"/>
        <end position="119"/>
    </location>
</feature>
<sequence>MATSYYSIRRGDFLRKDTKTIGEVAKLLGTTIKTIRYYDDIDLLKPSSHSEGGHRLYTPEDISRLRLITTLRYLDFGIDEIRQVIAGEIQLNTALNWQIEALETQVNTLTNMISILRQAQAHDSSGNSMDYMNELADSLSMNTAKRNEFISSKIEEIQPFSQLPSEWQNTFLYLFNKYIINEVKVTAGQTVAWNELQALMNDAQYMEELVRFELPFLNMVRHPRVPAASWIRTLESIRVRVEAALQHKLSADSAVVQAIVEDFVMLYADPEQFRDKAAFFRQYAQCMHTAPTERIERFNKLCLLLNPKWDVIVEGNTLLMQGLQWKLGQENSHSAPC</sequence>
<feature type="domain" description="HTH merR-type" evidence="3">
    <location>
        <begin position="20"/>
        <end position="87"/>
    </location>
</feature>
<dbReference type="SUPFAM" id="SSF46955">
    <property type="entry name" value="Putative DNA-binding domain"/>
    <property type="match status" value="1"/>
</dbReference>
<dbReference type="GO" id="GO:0003677">
    <property type="term" value="F:DNA binding"/>
    <property type="evidence" value="ECO:0007669"/>
    <property type="project" value="UniProtKB-KW"/>
</dbReference>
<name>A0A1R0Z9H6_9BACL</name>
<dbReference type="Gene3D" id="1.10.1660.10">
    <property type="match status" value="1"/>
</dbReference>
<evidence type="ECO:0000256" key="1">
    <source>
        <dbReference type="ARBA" id="ARBA00023125"/>
    </source>
</evidence>
<organism evidence="5 7">
    <name type="scientific">Paenibacillus odorifer</name>
    <dbReference type="NCBI Taxonomy" id="189426"/>
    <lineage>
        <taxon>Bacteria</taxon>
        <taxon>Bacillati</taxon>
        <taxon>Bacillota</taxon>
        <taxon>Bacilli</taxon>
        <taxon>Bacillales</taxon>
        <taxon>Paenibacillaceae</taxon>
        <taxon>Paenibacillus</taxon>
    </lineage>
</organism>
<dbReference type="Proteomes" id="UP000187313">
    <property type="component" value="Unassembled WGS sequence"/>
</dbReference>
<evidence type="ECO:0000313" key="4">
    <source>
        <dbReference type="EMBL" id="OMD49810.1"/>
    </source>
</evidence>
<dbReference type="EMBL" id="MPTD01000012">
    <property type="protein sequence ID" value="OMD49810.1"/>
    <property type="molecule type" value="Genomic_DNA"/>
</dbReference>
<dbReference type="InterPro" id="IPR009061">
    <property type="entry name" value="DNA-bd_dom_put_sf"/>
</dbReference>
<dbReference type="PANTHER" id="PTHR30204">
    <property type="entry name" value="REDOX-CYCLING DRUG-SENSING TRANSCRIPTIONAL ACTIVATOR SOXR"/>
    <property type="match status" value="1"/>
</dbReference>
<keyword evidence="1" id="KW-0238">DNA-binding</keyword>
<keyword evidence="6" id="KW-1185">Reference proteome</keyword>
<dbReference type="PRINTS" id="PR00040">
    <property type="entry name" value="HTHMERR"/>
</dbReference>
<dbReference type="Pfam" id="PF13411">
    <property type="entry name" value="MerR_1"/>
    <property type="match status" value="1"/>
</dbReference>
<dbReference type="Proteomes" id="UP000187425">
    <property type="component" value="Unassembled WGS sequence"/>
</dbReference>
<evidence type="ECO:0000256" key="2">
    <source>
        <dbReference type="SAM" id="Coils"/>
    </source>
</evidence>
<evidence type="ECO:0000313" key="5">
    <source>
        <dbReference type="EMBL" id="OME64907.1"/>
    </source>
</evidence>
<dbReference type="PANTHER" id="PTHR30204:SF96">
    <property type="entry name" value="CHROMOSOME-ANCHORING PROTEIN RACA"/>
    <property type="match status" value="1"/>
</dbReference>
<evidence type="ECO:0000313" key="6">
    <source>
        <dbReference type="Proteomes" id="UP000187313"/>
    </source>
</evidence>
<dbReference type="InterPro" id="IPR000551">
    <property type="entry name" value="MerR-type_HTH_dom"/>
</dbReference>
<keyword evidence="2" id="KW-0175">Coiled coil</keyword>